<evidence type="ECO:0000313" key="1">
    <source>
        <dbReference type="EMBL" id="MCR2834120.1"/>
    </source>
</evidence>
<dbReference type="RefSeq" id="WP_257595924.1">
    <property type="nucleotide sequence ID" value="NZ_JANKHH010000005.1"/>
</dbReference>
<organism evidence="1 2">
    <name type="scientific">Parerythrobacter lacustris</name>
    <dbReference type="NCBI Taxonomy" id="2969984"/>
    <lineage>
        <taxon>Bacteria</taxon>
        <taxon>Pseudomonadati</taxon>
        <taxon>Pseudomonadota</taxon>
        <taxon>Alphaproteobacteria</taxon>
        <taxon>Sphingomonadales</taxon>
        <taxon>Erythrobacteraceae</taxon>
        <taxon>Parerythrobacter</taxon>
    </lineage>
</organism>
<evidence type="ECO:0000313" key="2">
    <source>
        <dbReference type="Proteomes" id="UP001206067"/>
    </source>
</evidence>
<dbReference type="Proteomes" id="UP001206067">
    <property type="component" value="Unassembled WGS sequence"/>
</dbReference>
<name>A0ABT1XTY7_9SPHN</name>
<reference evidence="1 2" key="1">
    <citation type="submission" date="2022-08" db="EMBL/GenBank/DDBJ databases">
        <title>Polyphasic taxonomy analysis of Qipengyuania sp.RS5-5.</title>
        <authorList>
            <person name="Xamxidin M."/>
            <person name="Wu M."/>
        </authorList>
    </citation>
    <scope>NUCLEOTIDE SEQUENCE [LARGE SCALE GENOMIC DNA]</scope>
    <source>
        <strain evidence="1 2">RS5-5</strain>
    </source>
</reference>
<accession>A0ABT1XTY7</accession>
<dbReference type="EMBL" id="JANKHH010000005">
    <property type="protein sequence ID" value="MCR2834120.1"/>
    <property type="molecule type" value="Genomic_DNA"/>
</dbReference>
<gene>
    <name evidence="1" type="ORF">NSO95_09210</name>
</gene>
<keyword evidence="2" id="KW-1185">Reference proteome</keyword>
<proteinExistence type="predicted"/>
<comment type="caution">
    <text evidence="1">The sequence shown here is derived from an EMBL/GenBank/DDBJ whole genome shotgun (WGS) entry which is preliminary data.</text>
</comment>
<protein>
    <submittedName>
        <fullName evidence="1">Uncharacterized protein</fullName>
    </submittedName>
</protein>
<sequence>MIVITFKPEAEPSVASRISPQDAVALGCLMLRSCTLRETVNIEVANMALMVEGGKRSLGWFTMMRVGKPHVIARLDATSIRDLGRCIHNQYLRAIEATGDGPERSIFVRKVAYRHGVA</sequence>